<dbReference type="KEGG" id="ovi:T265_07953"/>
<proteinExistence type="predicted"/>
<organism evidence="2 3">
    <name type="scientific">Opisthorchis viverrini</name>
    <name type="common">Southeast Asian liver fluke</name>
    <dbReference type="NCBI Taxonomy" id="6198"/>
    <lineage>
        <taxon>Eukaryota</taxon>
        <taxon>Metazoa</taxon>
        <taxon>Spiralia</taxon>
        <taxon>Lophotrochozoa</taxon>
        <taxon>Platyhelminthes</taxon>
        <taxon>Trematoda</taxon>
        <taxon>Digenea</taxon>
        <taxon>Opisthorchiida</taxon>
        <taxon>Opisthorchiata</taxon>
        <taxon>Opisthorchiidae</taxon>
        <taxon>Opisthorchis</taxon>
    </lineage>
</organism>
<evidence type="ECO:0000313" key="3">
    <source>
        <dbReference type="Proteomes" id="UP000054324"/>
    </source>
</evidence>
<dbReference type="EMBL" id="KL596813">
    <property type="protein sequence ID" value="KER24349.1"/>
    <property type="molecule type" value="Genomic_DNA"/>
</dbReference>
<dbReference type="AlphaFoldDB" id="A0A075A9X5"/>
<dbReference type="OrthoDB" id="6266673at2759"/>
<dbReference type="Proteomes" id="UP000054324">
    <property type="component" value="Unassembled WGS sequence"/>
</dbReference>
<gene>
    <name evidence="2" type="ORF">T265_07953</name>
</gene>
<reference evidence="2 3" key="1">
    <citation type="submission" date="2013-11" db="EMBL/GenBank/DDBJ databases">
        <title>Opisthorchis viverrini - life in the bile duct.</title>
        <authorList>
            <person name="Young N.D."/>
            <person name="Nagarajan N."/>
            <person name="Lin S.J."/>
            <person name="Korhonen P.K."/>
            <person name="Jex A.R."/>
            <person name="Hall R.S."/>
            <person name="Safavi-Hemami H."/>
            <person name="Kaewkong W."/>
            <person name="Bertrand D."/>
            <person name="Gao S."/>
            <person name="Seet Q."/>
            <person name="Wongkham S."/>
            <person name="Teh B.T."/>
            <person name="Wongkham C."/>
            <person name="Intapan P.M."/>
            <person name="Maleewong W."/>
            <person name="Yang X."/>
            <person name="Hu M."/>
            <person name="Wang Z."/>
            <person name="Hofmann A."/>
            <person name="Sternberg P.W."/>
            <person name="Tan P."/>
            <person name="Wang J."/>
            <person name="Gasser R.B."/>
        </authorList>
    </citation>
    <scope>NUCLEOTIDE SEQUENCE [LARGE SCALE GENOMIC DNA]</scope>
</reference>
<dbReference type="CTD" id="20322132"/>
<keyword evidence="3" id="KW-1185">Reference proteome</keyword>
<feature type="region of interest" description="Disordered" evidence="1">
    <location>
        <begin position="198"/>
        <end position="228"/>
    </location>
</feature>
<dbReference type="RefSeq" id="XP_009171888.1">
    <property type="nucleotide sequence ID" value="XM_009173624.1"/>
</dbReference>
<accession>A0A075A9X5</accession>
<evidence type="ECO:0000256" key="1">
    <source>
        <dbReference type="SAM" id="MobiDB-lite"/>
    </source>
</evidence>
<protein>
    <submittedName>
        <fullName evidence="2">Uncharacterized protein</fullName>
    </submittedName>
</protein>
<dbReference type="STRING" id="6198.A0A075A9X5"/>
<dbReference type="GeneID" id="20322132"/>
<name>A0A075A9X5_OPIVI</name>
<sequence length="367" mass="40693">MTESSVWTSKARDMEMTFATEIQLCLTITDTIEKAAVSETISEKGGSLIHSQKRRKEKLAERFEQFGWPATKPMDTVHTGECNVNLYLYLHLILFKEGGESLVTHLIKLIRAKWNEEKVPPDWGTSTIILIFKKSLPVSVCMFVYLGSCIGSGGLAEMRVFLESERPGQLLPTSDTCGGGVTWHPSVANCHATRRKHEGWDTVPLPKPRKGKPARMGEPGGRGRVRTTDLPAGSARLRVTFRQCQLTRPKAATLTWWSGFSAAMIPQAILAGTSFHKVQPCQEGQRGAAKLRAARPHTTMLDLCTNLPARACNAQLPTPHPQIIGERNCGSYNQCTNAARFLQLTMMIMMMTQLVMERLQASGQANR</sequence>
<evidence type="ECO:0000313" key="2">
    <source>
        <dbReference type="EMBL" id="KER24349.1"/>
    </source>
</evidence>